<feature type="transmembrane region" description="Helical" evidence="8">
    <location>
        <begin position="361"/>
        <end position="380"/>
    </location>
</feature>
<evidence type="ECO:0000256" key="5">
    <source>
        <dbReference type="ARBA" id="ARBA00022692"/>
    </source>
</evidence>
<dbReference type="PROSITE" id="PS51012">
    <property type="entry name" value="ABC_TM2"/>
    <property type="match status" value="1"/>
</dbReference>
<dbReference type="PANTHER" id="PTHR30294">
    <property type="entry name" value="MEMBRANE COMPONENT OF ABC TRANSPORTER YHHJ-RELATED"/>
    <property type="match status" value="1"/>
</dbReference>
<keyword evidence="11" id="KW-1185">Reference proteome</keyword>
<dbReference type="InterPro" id="IPR051449">
    <property type="entry name" value="ABC-2_transporter_component"/>
</dbReference>
<evidence type="ECO:0000313" key="10">
    <source>
        <dbReference type="EMBL" id="ARU60188.1"/>
    </source>
</evidence>
<accession>A0A1Y0II97</accession>
<organism evidence="10 11">
    <name type="scientific">Tumebacillus avium</name>
    <dbReference type="NCBI Taxonomy" id="1903704"/>
    <lineage>
        <taxon>Bacteria</taxon>
        <taxon>Bacillati</taxon>
        <taxon>Bacillota</taxon>
        <taxon>Bacilli</taxon>
        <taxon>Bacillales</taxon>
        <taxon>Alicyclobacillaceae</taxon>
        <taxon>Tumebacillus</taxon>
    </lineage>
</organism>
<dbReference type="EMBL" id="CP021434">
    <property type="protein sequence ID" value="ARU60188.1"/>
    <property type="molecule type" value="Genomic_DNA"/>
</dbReference>
<gene>
    <name evidence="10" type="ORF">CBW65_03295</name>
</gene>
<dbReference type="KEGG" id="tum:CBW65_03295"/>
<dbReference type="PANTHER" id="PTHR30294:SF45">
    <property type="entry name" value="LINEARMYCIN RESISTANCE PERMEASE PROTEIN LNRN"/>
    <property type="match status" value="1"/>
</dbReference>
<proteinExistence type="inferred from homology"/>
<dbReference type="OrthoDB" id="266913at2"/>
<keyword evidence="3" id="KW-0813">Transport</keyword>
<comment type="similarity">
    <text evidence="2">Belongs to the ABC-2 integral membrane protein family.</text>
</comment>
<dbReference type="Proteomes" id="UP000195437">
    <property type="component" value="Chromosome"/>
</dbReference>
<dbReference type="InterPro" id="IPR047817">
    <property type="entry name" value="ABC2_TM_bact-type"/>
</dbReference>
<feature type="transmembrane region" description="Helical" evidence="8">
    <location>
        <begin position="277"/>
        <end position="298"/>
    </location>
</feature>
<reference evidence="11" key="1">
    <citation type="submission" date="2017-05" db="EMBL/GenBank/DDBJ databases">
        <authorList>
            <person name="Sung H."/>
        </authorList>
    </citation>
    <scope>NUCLEOTIDE SEQUENCE [LARGE SCALE GENOMIC DNA]</scope>
    <source>
        <strain evidence="11">AR23208</strain>
    </source>
</reference>
<dbReference type="AlphaFoldDB" id="A0A1Y0II97"/>
<evidence type="ECO:0000256" key="3">
    <source>
        <dbReference type="ARBA" id="ARBA00022448"/>
    </source>
</evidence>
<evidence type="ECO:0000256" key="2">
    <source>
        <dbReference type="ARBA" id="ARBA00007783"/>
    </source>
</evidence>
<evidence type="ECO:0000256" key="4">
    <source>
        <dbReference type="ARBA" id="ARBA00022475"/>
    </source>
</evidence>
<dbReference type="GO" id="GO:0140359">
    <property type="term" value="F:ABC-type transporter activity"/>
    <property type="evidence" value="ECO:0007669"/>
    <property type="project" value="InterPro"/>
</dbReference>
<dbReference type="Pfam" id="PF12698">
    <property type="entry name" value="ABC2_membrane_3"/>
    <property type="match status" value="1"/>
</dbReference>
<feature type="transmembrane region" description="Helical" evidence="8">
    <location>
        <begin position="305"/>
        <end position="325"/>
    </location>
</feature>
<evidence type="ECO:0000256" key="7">
    <source>
        <dbReference type="ARBA" id="ARBA00023136"/>
    </source>
</evidence>
<comment type="subcellular location">
    <subcellularLocation>
        <location evidence="1">Cell membrane</location>
        <topology evidence="1">Multi-pass membrane protein</topology>
    </subcellularLocation>
</comment>
<keyword evidence="7 8" id="KW-0472">Membrane</keyword>
<dbReference type="Gene3D" id="3.40.1710.10">
    <property type="entry name" value="abc type-2 transporter like domain"/>
    <property type="match status" value="1"/>
</dbReference>
<evidence type="ECO:0000256" key="8">
    <source>
        <dbReference type="SAM" id="Phobius"/>
    </source>
</evidence>
<protein>
    <recommendedName>
        <fullName evidence="9">ABC transmembrane type-2 domain-containing protein</fullName>
    </recommendedName>
</protein>
<evidence type="ECO:0000259" key="9">
    <source>
        <dbReference type="PROSITE" id="PS51012"/>
    </source>
</evidence>
<feature type="transmembrane region" description="Helical" evidence="8">
    <location>
        <begin position="21"/>
        <end position="40"/>
    </location>
</feature>
<evidence type="ECO:0000256" key="6">
    <source>
        <dbReference type="ARBA" id="ARBA00022989"/>
    </source>
</evidence>
<evidence type="ECO:0000256" key="1">
    <source>
        <dbReference type="ARBA" id="ARBA00004651"/>
    </source>
</evidence>
<feature type="transmembrane region" description="Helical" evidence="8">
    <location>
        <begin position="239"/>
        <end position="257"/>
    </location>
</feature>
<feature type="transmembrane region" description="Helical" evidence="8">
    <location>
        <begin position="199"/>
        <end position="218"/>
    </location>
</feature>
<keyword evidence="4" id="KW-1003">Cell membrane</keyword>
<dbReference type="GO" id="GO:0005886">
    <property type="term" value="C:plasma membrane"/>
    <property type="evidence" value="ECO:0007669"/>
    <property type="project" value="UniProtKB-SubCell"/>
</dbReference>
<dbReference type="RefSeq" id="WP_087455575.1">
    <property type="nucleotide sequence ID" value="NZ_CP021434.1"/>
</dbReference>
<sequence>MIQIITLCLHEIRRVFKNRRSWLVMFLMPVLFTMIFGGLASGGTSKVPLAVVDLDRSQLSSWVTQELKADETLDLQPMGEEAALEALRKKRIAGILQFPSGYGAALASGAQADLTFRHGPDLAIAKVIQLTAEDVSARAAVQVQAAQTWNRLGGGAAWEERFDELAVAQASSQRITVEEKTVTPSGFVKRLDNKSERSIGFTIMFVMISLLSVTGTMLEARKTGVWYRLLAAPASKLQILTGYLLAFFLIGWIQFAVLMELSSLLFGVVWGDWLGQIVLVSALLLCVVGLGLFIAGLVKTQEQQGAIGTIVIISTCMLGGVYWPLDIVSDTMQQIANFVPQKWAMEGFARLLAGGGTLADIGPQVGVLLAFAAVFLLAGVTRVKYE</sequence>
<dbReference type="InterPro" id="IPR013525">
    <property type="entry name" value="ABC2_TM"/>
</dbReference>
<name>A0A1Y0II97_9BACL</name>
<feature type="domain" description="ABC transmembrane type-2" evidence="9">
    <location>
        <begin position="159"/>
        <end position="386"/>
    </location>
</feature>
<evidence type="ECO:0000313" key="11">
    <source>
        <dbReference type="Proteomes" id="UP000195437"/>
    </source>
</evidence>
<keyword evidence="6 8" id="KW-1133">Transmembrane helix</keyword>
<keyword evidence="5 8" id="KW-0812">Transmembrane</keyword>